<evidence type="ECO:0000256" key="10">
    <source>
        <dbReference type="SAM" id="MobiDB-lite"/>
    </source>
</evidence>
<sequence>MAPPALSRSSDDDDDFEVKKEAQKKAKQDNVPPPKKLSLEDRMADILKRHGSSLAETFAKPKEVEIVVPPPPEKLFAMPVENRYDENEESHDVYQDDAFEGDPSPDAVPPLAAPAPGLPSFLDESFEFKYDLRTKVETILAPPDDDEPPPPPPPLQQQQQNTTVASSNHAMAQVVQEPKSNVPSTTTDPVSTSMHVAQQLEATPLTEPHPLVNPTARQPAAAPSPISPPHDSVVLSQSSALHPPSIHRDGSDSKVNAIAAKFHALQDQLNRSTLGPPATVAGSIDTSLAQAFERDKYILRAFSTKENEMKLQLQAAEREILSLRHQIEALATEQQVHTLSDARLLGKYVQPSGGVHMTDQAWEAMRKDIEVRSTSTHSSTAAASSHQLAAQLRADAQILALEEELHQARKDHARRERELKFELDQVKKAKVDLECRVGGVHMDTLHKENEAYDALKQQLNAKLDEAHAQIESLQAKVEWYVQNQRFIDGQDELVKQLRSTIAALQEQLADKNSRPSAALEAQLKEMHTAMRKRHPDSLVNLILASKPTADEIQAKEQHDQQLQQLRDQLAEMEKQHEVKLTKFRQQHERVVQQLRDEAVAKVPAADNSSDVAKVRLYYQTKIKVFVEPLDVRSSTAPPASPAPQQEQPAPTAVQTARIVELEARNAHLEADLAQVQTAMAALSEAHKVNLQQTKDMWQEELLHLSEKLSNAQAECHRFAQVAAQVPVLEEHVQALQAKLDIPNTPSMLQYQALEMQIHTLTQKYAIRETELQVLLQHATHSSQVEIMHMQQRHERAMALKCAEIATFQGQMLEELRRLQQHP</sequence>
<feature type="region of interest" description="Disordered" evidence="10">
    <location>
        <begin position="84"/>
        <end position="120"/>
    </location>
</feature>
<comment type="caution">
    <text evidence="11">The sequence shown here is derived from an EMBL/GenBank/DDBJ whole genome shotgun (WGS) entry which is preliminary data.</text>
</comment>
<gene>
    <name evidence="11" type="ORF">DYB32_003272</name>
</gene>
<feature type="region of interest" description="Disordered" evidence="10">
    <location>
        <begin position="632"/>
        <end position="653"/>
    </location>
</feature>
<keyword evidence="8" id="KW-0206">Cytoskeleton</keyword>
<evidence type="ECO:0000256" key="2">
    <source>
        <dbReference type="ARBA" id="ARBA00009485"/>
    </source>
</evidence>
<dbReference type="EMBL" id="QUSY01000053">
    <property type="protein sequence ID" value="RHY33885.1"/>
    <property type="molecule type" value="Genomic_DNA"/>
</dbReference>
<protein>
    <recommendedName>
        <fullName evidence="3">Centrosomal protein of 162 kDa</fullName>
    </recommendedName>
</protein>
<feature type="coiled-coil region" evidence="9">
    <location>
        <begin position="442"/>
        <end position="514"/>
    </location>
</feature>
<feature type="coiled-coil region" evidence="9">
    <location>
        <begin position="548"/>
        <end position="582"/>
    </location>
</feature>
<dbReference type="GO" id="GO:0005814">
    <property type="term" value="C:centriole"/>
    <property type="evidence" value="ECO:0007669"/>
    <property type="project" value="UniProtKB-SubCell"/>
</dbReference>
<dbReference type="GO" id="GO:0060271">
    <property type="term" value="P:cilium assembly"/>
    <property type="evidence" value="ECO:0007669"/>
    <property type="project" value="TreeGrafter"/>
</dbReference>
<name>A0A418B6S1_9STRA</name>
<feature type="compositionally biased region" description="Pro residues" evidence="10">
    <location>
        <begin position="106"/>
        <end position="117"/>
    </location>
</feature>
<evidence type="ECO:0000256" key="7">
    <source>
        <dbReference type="ARBA" id="ARBA00023054"/>
    </source>
</evidence>
<keyword evidence="5" id="KW-0493">Microtubule</keyword>
<feature type="compositionally biased region" description="Polar residues" evidence="10">
    <location>
        <begin position="161"/>
        <end position="170"/>
    </location>
</feature>
<feature type="region of interest" description="Disordered" evidence="10">
    <location>
        <begin position="205"/>
        <end position="236"/>
    </location>
</feature>
<dbReference type="PANTHER" id="PTHR34031">
    <property type="entry name" value="CENTROSOMAL PROTEIN OF 162 KDA"/>
    <property type="match status" value="1"/>
</dbReference>
<keyword evidence="12" id="KW-1185">Reference proteome</keyword>
<evidence type="ECO:0000256" key="3">
    <source>
        <dbReference type="ARBA" id="ARBA00021406"/>
    </source>
</evidence>
<dbReference type="GO" id="GO:0005879">
    <property type="term" value="C:axonemal microtubule"/>
    <property type="evidence" value="ECO:0007669"/>
    <property type="project" value="TreeGrafter"/>
</dbReference>
<evidence type="ECO:0000256" key="1">
    <source>
        <dbReference type="ARBA" id="ARBA00004114"/>
    </source>
</evidence>
<feature type="coiled-coil region" evidence="9">
    <location>
        <begin position="658"/>
        <end position="714"/>
    </location>
</feature>
<feature type="region of interest" description="Disordered" evidence="10">
    <location>
        <begin position="1"/>
        <end position="38"/>
    </location>
</feature>
<evidence type="ECO:0000313" key="11">
    <source>
        <dbReference type="EMBL" id="RHY33885.1"/>
    </source>
</evidence>
<organism evidence="11 12">
    <name type="scientific">Aphanomyces invadans</name>
    <dbReference type="NCBI Taxonomy" id="157072"/>
    <lineage>
        <taxon>Eukaryota</taxon>
        <taxon>Sar</taxon>
        <taxon>Stramenopiles</taxon>
        <taxon>Oomycota</taxon>
        <taxon>Saprolegniomycetes</taxon>
        <taxon>Saprolegniales</taxon>
        <taxon>Verrucalvaceae</taxon>
        <taxon>Aphanomyces</taxon>
    </lineage>
</organism>
<comment type="similarity">
    <text evidence="2">Belongs to the CEP162 family.</text>
</comment>
<dbReference type="Gene3D" id="1.20.5.1230">
    <property type="entry name" value="Apolipoprotein A-I"/>
    <property type="match status" value="1"/>
</dbReference>
<feature type="compositionally biased region" description="Basic and acidic residues" evidence="10">
    <location>
        <begin position="17"/>
        <end position="28"/>
    </location>
</feature>
<reference evidence="11 12" key="1">
    <citation type="submission" date="2018-08" db="EMBL/GenBank/DDBJ databases">
        <title>Aphanomyces genome sequencing and annotation.</title>
        <authorList>
            <person name="Minardi D."/>
            <person name="Oidtmann B."/>
            <person name="Van Der Giezen M."/>
            <person name="Studholme D.J."/>
        </authorList>
    </citation>
    <scope>NUCLEOTIDE SEQUENCE [LARGE SCALE GENOMIC DNA]</scope>
    <source>
        <strain evidence="11 12">NJM0002</strain>
    </source>
</reference>
<proteinExistence type="inferred from homology"/>
<feature type="compositionally biased region" description="Basic and acidic residues" evidence="10">
    <location>
        <begin position="84"/>
        <end position="94"/>
    </location>
</feature>
<evidence type="ECO:0000256" key="6">
    <source>
        <dbReference type="ARBA" id="ARBA00022794"/>
    </source>
</evidence>
<keyword evidence="6" id="KW-0970">Cilium biogenesis/degradation</keyword>
<feature type="region of interest" description="Disordered" evidence="10">
    <location>
        <begin position="136"/>
        <end position="193"/>
    </location>
</feature>
<evidence type="ECO:0000256" key="8">
    <source>
        <dbReference type="ARBA" id="ARBA00023212"/>
    </source>
</evidence>
<evidence type="ECO:0000256" key="5">
    <source>
        <dbReference type="ARBA" id="ARBA00022701"/>
    </source>
</evidence>
<keyword evidence="4" id="KW-0963">Cytoplasm</keyword>
<dbReference type="InterPro" id="IPR038774">
    <property type="entry name" value="CEP162-like"/>
</dbReference>
<dbReference type="VEuPathDB" id="FungiDB:H310_11918"/>
<keyword evidence="7 9" id="KW-0175">Coiled coil</keyword>
<feature type="compositionally biased region" description="Low complexity" evidence="10">
    <location>
        <begin position="633"/>
        <end position="653"/>
    </location>
</feature>
<evidence type="ECO:0000256" key="4">
    <source>
        <dbReference type="ARBA" id="ARBA00022490"/>
    </source>
</evidence>
<feature type="coiled-coil region" evidence="9">
    <location>
        <begin position="299"/>
        <end position="333"/>
    </location>
</feature>
<evidence type="ECO:0000256" key="9">
    <source>
        <dbReference type="SAM" id="Coils"/>
    </source>
</evidence>
<feature type="coiled-coil region" evidence="9">
    <location>
        <begin position="391"/>
        <end position="418"/>
    </location>
</feature>
<dbReference type="PANTHER" id="PTHR34031:SF1">
    <property type="entry name" value="CENTROSOMAL PROTEIN OF 162 KDA"/>
    <property type="match status" value="1"/>
</dbReference>
<evidence type="ECO:0000313" key="12">
    <source>
        <dbReference type="Proteomes" id="UP000285060"/>
    </source>
</evidence>
<dbReference type="AlphaFoldDB" id="A0A418B6S1"/>
<feature type="compositionally biased region" description="Low complexity" evidence="10">
    <location>
        <begin position="180"/>
        <end position="193"/>
    </location>
</feature>
<accession>A0A418B6S1</accession>
<comment type="subcellular location">
    <subcellularLocation>
        <location evidence="1">Cytoplasm</location>
        <location evidence="1">Cytoskeleton</location>
        <location evidence="1">Microtubule organizing center</location>
        <location evidence="1">Centrosome</location>
        <location evidence="1">Centriole</location>
    </subcellularLocation>
</comment>
<dbReference type="Proteomes" id="UP000285060">
    <property type="component" value="Unassembled WGS sequence"/>
</dbReference>